<dbReference type="Gene3D" id="3.40.50.11940">
    <property type="match status" value="1"/>
</dbReference>
<name>A0A1E8GQ52_9LACT</name>
<organism evidence="2 3">
    <name type="scientific">Floricoccus tropicus</name>
    <dbReference type="NCBI Taxonomy" id="1859473"/>
    <lineage>
        <taxon>Bacteria</taxon>
        <taxon>Bacillati</taxon>
        <taxon>Bacillota</taxon>
        <taxon>Bacilli</taxon>
        <taxon>Lactobacillales</taxon>
        <taxon>Streptococcaceae</taxon>
        <taxon>Floricoccus</taxon>
    </lineage>
</organism>
<dbReference type="NCBIfam" id="TIGR01866">
    <property type="entry name" value="cas_Csn2"/>
    <property type="match status" value="1"/>
</dbReference>
<keyword evidence="3" id="KW-1185">Reference proteome</keyword>
<accession>A0A1E8GQ52</accession>
<dbReference type="InterPro" id="IPR010146">
    <property type="entry name" value="CRISPR-assoc_prot_Csn2-typ"/>
</dbReference>
<sequence>MTLTNLNYIYFDEKINIDSWTILSIENTKVFAKFIENIKYYDYQQDLKLFDKNYNAVKSSKILVINDILNFELNNVGVLKTIYSDIDRQIKDNLELRNKIHQLKNEISNLLIDEIIEYPLDLSFDEITNIELIKSLGVKINESSTSLYEKLIDILNLYKFLPNKELLILTNVSCYFSKDEMEELRRHSSLLGGKVLLVEPRKVYGFPQYMLDDDFYMSSIL</sequence>
<dbReference type="Pfam" id="PF09711">
    <property type="entry name" value="Cas_Csn2"/>
    <property type="match status" value="1"/>
</dbReference>
<keyword evidence="1" id="KW-0175">Coiled coil</keyword>
<evidence type="ECO:0000313" key="2">
    <source>
        <dbReference type="EMBL" id="OFI50372.1"/>
    </source>
</evidence>
<protein>
    <submittedName>
        <fullName evidence="2">Type II-A CRISPR-associated protein Csn2</fullName>
    </submittedName>
</protein>
<dbReference type="EMBL" id="MKIR01000001">
    <property type="protein sequence ID" value="OFI50372.1"/>
    <property type="molecule type" value="Genomic_DNA"/>
</dbReference>
<proteinExistence type="predicted"/>
<gene>
    <name evidence="2" type="ORF">BG261_00350</name>
</gene>
<dbReference type="STRING" id="1859473.BG261_00350"/>
<reference evidence="3" key="1">
    <citation type="submission" date="2016-09" db="EMBL/GenBank/DDBJ databases">
        <title>Draft genome sequence of a novel species of the family Streptococcaceae isolated from flowers.</title>
        <authorList>
            <person name="Chuah L.-O."/>
            <person name="Yap K.-P."/>
            <person name="Thong K.L."/>
            <person name="Liong M.T."/>
            <person name="Ahmad R."/>
            <person name="Rusul G."/>
        </authorList>
    </citation>
    <scope>NUCLEOTIDE SEQUENCE [LARGE SCALE GENOMIC DNA]</scope>
    <source>
        <strain evidence="3">DF1</strain>
    </source>
</reference>
<evidence type="ECO:0000313" key="3">
    <source>
        <dbReference type="Proteomes" id="UP000178622"/>
    </source>
</evidence>
<dbReference type="InterPro" id="IPR038600">
    <property type="entry name" value="Csn2_sf"/>
</dbReference>
<dbReference type="Proteomes" id="UP000178622">
    <property type="component" value="Unassembled WGS sequence"/>
</dbReference>
<evidence type="ECO:0000256" key="1">
    <source>
        <dbReference type="SAM" id="Coils"/>
    </source>
</evidence>
<feature type="coiled-coil region" evidence="1">
    <location>
        <begin position="86"/>
        <end position="113"/>
    </location>
</feature>
<comment type="caution">
    <text evidence="2">The sequence shown here is derived from an EMBL/GenBank/DDBJ whole genome shotgun (WGS) entry which is preliminary data.</text>
</comment>
<dbReference type="AlphaFoldDB" id="A0A1E8GQ52"/>